<comment type="caution">
    <text evidence="2">The sequence shown here is derived from an EMBL/GenBank/DDBJ whole genome shotgun (WGS) entry which is preliminary data.</text>
</comment>
<proteinExistence type="predicted"/>
<evidence type="ECO:0000313" key="2">
    <source>
        <dbReference type="EMBL" id="MDE5413319.1"/>
    </source>
</evidence>
<keyword evidence="3" id="KW-1185">Reference proteome</keyword>
<protein>
    <submittedName>
        <fullName evidence="2">NUDIX hydrolase</fullName>
    </submittedName>
</protein>
<dbReference type="InterPro" id="IPR015797">
    <property type="entry name" value="NUDIX_hydrolase-like_dom_sf"/>
</dbReference>
<keyword evidence="2" id="KW-0418">Kinase</keyword>
<dbReference type="EMBL" id="JAOTPO010000004">
    <property type="protein sequence ID" value="MDE5413319.1"/>
    <property type="molecule type" value="Genomic_DNA"/>
</dbReference>
<sequence>MESEQLKIFNENREVIGEASREEVHKKGYWHEVFHCWLVSQEEAGTYVYLQLRSKDKKDYPNLLDITAAGHLLANETVVDGVREVKEELGIDVTIDDLISLGVIDYCVTKDHFIDKELANVFLHSSNKSFDQFTLQAEEVAGMFKADFSDFCNLWHGEVETLMVSGFEVDDDGSEIVVKRQVGKDHFVPHPESFYQTVIHRIKEKI</sequence>
<dbReference type="RefSeq" id="WP_275117938.1">
    <property type="nucleotide sequence ID" value="NZ_JAOTPO010000004.1"/>
</dbReference>
<name>A0ABT5VD00_9BACI</name>
<dbReference type="PANTHER" id="PTHR10885:SF0">
    <property type="entry name" value="ISOPENTENYL-DIPHOSPHATE DELTA-ISOMERASE"/>
    <property type="match status" value="1"/>
</dbReference>
<organism evidence="2 3">
    <name type="scientific">Alkalihalobacterium chitinilyticum</name>
    <dbReference type="NCBI Taxonomy" id="2980103"/>
    <lineage>
        <taxon>Bacteria</taxon>
        <taxon>Bacillati</taxon>
        <taxon>Bacillota</taxon>
        <taxon>Bacilli</taxon>
        <taxon>Bacillales</taxon>
        <taxon>Bacillaceae</taxon>
        <taxon>Alkalihalobacterium</taxon>
    </lineage>
</organism>
<dbReference type="Gene3D" id="3.90.79.10">
    <property type="entry name" value="Nucleoside Triphosphate Pyrophosphohydrolase"/>
    <property type="match status" value="1"/>
</dbReference>
<reference evidence="2" key="1">
    <citation type="submission" date="2024-05" db="EMBL/GenBank/DDBJ databases">
        <title>Alkalihalobacillus sp. strain MEB203 novel alkaliphilic bacterium from Lonar Lake, India.</title>
        <authorList>
            <person name="Joshi A."/>
            <person name="Thite S."/>
            <person name="Mengade P."/>
        </authorList>
    </citation>
    <scope>NUCLEOTIDE SEQUENCE</scope>
    <source>
        <strain evidence="2">MEB 203</strain>
    </source>
</reference>
<evidence type="ECO:0000313" key="3">
    <source>
        <dbReference type="Proteomes" id="UP001148125"/>
    </source>
</evidence>
<feature type="domain" description="Nudix hydrolase" evidence="1">
    <location>
        <begin position="29"/>
        <end position="168"/>
    </location>
</feature>
<accession>A0ABT5VD00</accession>
<dbReference type="SUPFAM" id="SSF55811">
    <property type="entry name" value="Nudix"/>
    <property type="match status" value="1"/>
</dbReference>
<dbReference type="CDD" id="cd04692">
    <property type="entry name" value="NUDIX_Hydrolase"/>
    <property type="match status" value="1"/>
</dbReference>
<gene>
    <name evidence="2" type="ORF">N7Z68_07965</name>
</gene>
<keyword evidence="2" id="KW-0378">Hydrolase</keyword>
<dbReference type="GO" id="GO:0016787">
    <property type="term" value="F:hydrolase activity"/>
    <property type="evidence" value="ECO:0007669"/>
    <property type="project" value="UniProtKB-KW"/>
</dbReference>
<keyword evidence="2" id="KW-0808">Transferase</keyword>
<evidence type="ECO:0000259" key="1">
    <source>
        <dbReference type="PROSITE" id="PS51462"/>
    </source>
</evidence>
<dbReference type="GO" id="GO:0016301">
    <property type="term" value="F:kinase activity"/>
    <property type="evidence" value="ECO:0007669"/>
    <property type="project" value="UniProtKB-KW"/>
</dbReference>
<dbReference type="Proteomes" id="UP001148125">
    <property type="component" value="Unassembled WGS sequence"/>
</dbReference>
<dbReference type="PROSITE" id="PS51462">
    <property type="entry name" value="NUDIX"/>
    <property type="match status" value="1"/>
</dbReference>
<dbReference type="InterPro" id="IPR000086">
    <property type="entry name" value="NUDIX_hydrolase_dom"/>
</dbReference>
<dbReference type="PANTHER" id="PTHR10885">
    <property type="entry name" value="ISOPENTENYL-DIPHOSPHATE DELTA-ISOMERASE"/>
    <property type="match status" value="1"/>
</dbReference>